<reference evidence="4 5" key="1">
    <citation type="submission" date="2020-04" db="EMBL/GenBank/DDBJ databases">
        <authorList>
            <person name="Klaysubun C."/>
            <person name="Duangmal K."/>
            <person name="Lipun K."/>
        </authorList>
    </citation>
    <scope>NUCLEOTIDE SEQUENCE [LARGE SCALE GENOMIC DNA]</scope>
    <source>
        <strain evidence="4 5">K10HN5</strain>
    </source>
</reference>
<organism evidence="4 5">
    <name type="scientific">Pseudonocardia acidicola</name>
    <dbReference type="NCBI Taxonomy" id="2724939"/>
    <lineage>
        <taxon>Bacteria</taxon>
        <taxon>Bacillati</taxon>
        <taxon>Actinomycetota</taxon>
        <taxon>Actinomycetes</taxon>
        <taxon>Pseudonocardiales</taxon>
        <taxon>Pseudonocardiaceae</taxon>
        <taxon>Pseudonocardia</taxon>
    </lineage>
</organism>
<dbReference type="SUPFAM" id="SSF49265">
    <property type="entry name" value="Fibronectin type III"/>
    <property type="match status" value="1"/>
</dbReference>
<feature type="domain" description="Fibronectin type-III" evidence="3">
    <location>
        <begin position="5"/>
        <end position="95"/>
    </location>
</feature>
<comment type="caution">
    <text evidence="4">The sequence shown here is derived from an EMBL/GenBank/DDBJ whole genome shotgun (WGS) entry which is preliminary data.</text>
</comment>
<keyword evidence="1" id="KW-0326">Glycosidase</keyword>
<dbReference type="Gene3D" id="2.60.40.10">
    <property type="entry name" value="Immunoglobulins"/>
    <property type="match status" value="1"/>
</dbReference>
<dbReference type="InterPro" id="IPR003961">
    <property type="entry name" value="FN3_dom"/>
</dbReference>
<proteinExistence type="predicted"/>
<evidence type="ECO:0000313" key="4">
    <source>
        <dbReference type="EMBL" id="NMI02278.1"/>
    </source>
</evidence>
<gene>
    <name evidence="4" type="ORF">HF526_34090</name>
</gene>
<dbReference type="Pfam" id="PF00041">
    <property type="entry name" value="fn3"/>
    <property type="match status" value="1"/>
</dbReference>
<keyword evidence="2" id="KW-0624">Polysaccharide degradation</keyword>
<dbReference type="SMART" id="SM00060">
    <property type="entry name" value="FN3"/>
    <property type="match status" value="1"/>
</dbReference>
<evidence type="ECO:0000256" key="2">
    <source>
        <dbReference type="ARBA" id="ARBA00023326"/>
    </source>
</evidence>
<evidence type="ECO:0000256" key="1">
    <source>
        <dbReference type="ARBA" id="ARBA00023295"/>
    </source>
</evidence>
<evidence type="ECO:0000259" key="3">
    <source>
        <dbReference type="PROSITE" id="PS50853"/>
    </source>
</evidence>
<dbReference type="InterPro" id="IPR036116">
    <property type="entry name" value="FN3_sf"/>
</dbReference>
<evidence type="ECO:0000313" key="5">
    <source>
        <dbReference type="Proteomes" id="UP000820669"/>
    </source>
</evidence>
<accession>A0ABX1SN87</accession>
<sequence>ADTQPPTTPTGLHTTSVAATSVSLAWNAATDNITVTGYTVYRNGAPITTTSAGTLVYTDTTPTAGTTYTYTVDAFDGAGNHSAPSPGLAVTTPARSPTFVQGAADSPGTRTTSATITMKAPVAQGDLLVGWFAQYDAPGQVGVSDPVNGTWTRSASEHFTNGGGDLALFYVQNSRAAPAGLTITLSAGAATYLPSAAAEFSGVATTGALDQTAVGEGVGTAADSTPTSATPAGELVVGALITGGQPLTVTPGSSDGVPLTMEVYNGSRSADVAAVLSGAAGRQDAPFTLATSMDWYAAVATFRPGS</sequence>
<name>A0ABX1SN87_9PSEU</name>
<dbReference type="EMBL" id="JAAXLA010000141">
    <property type="protein sequence ID" value="NMI02278.1"/>
    <property type="molecule type" value="Genomic_DNA"/>
</dbReference>
<feature type="non-terminal residue" evidence="4">
    <location>
        <position position="1"/>
    </location>
</feature>
<dbReference type="PROSITE" id="PS50853">
    <property type="entry name" value="FN3"/>
    <property type="match status" value="1"/>
</dbReference>
<keyword evidence="1" id="KW-0378">Hydrolase</keyword>
<dbReference type="InterPro" id="IPR013783">
    <property type="entry name" value="Ig-like_fold"/>
</dbReference>
<dbReference type="Proteomes" id="UP000820669">
    <property type="component" value="Unassembled WGS sequence"/>
</dbReference>
<protein>
    <recommendedName>
        <fullName evidence="3">Fibronectin type-III domain-containing protein</fullName>
    </recommendedName>
</protein>
<keyword evidence="2" id="KW-0119">Carbohydrate metabolism</keyword>
<keyword evidence="5" id="KW-1185">Reference proteome</keyword>
<dbReference type="RefSeq" id="WP_420821683.1">
    <property type="nucleotide sequence ID" value="NZ_JAAXLA010000141.1"/>
</dbReference>